<protein>
    <submittedName>
        <fullName evidence="3">Thiamine pyrophosphate-requiring protein PA2108</fullName>
    </submittedName>
</protein>
<reference evidence="3" key="1">
    <citation type="submission" date="2020-02" db="EMBL/GenBank/DDBJ databases">
        <authorList>
            <person name="Meier V. D."/>
        </authorList>
    </citation>
    <scope>NUCLEOTIDE SEQUENCE</scope>
    <source>
        <strain evidence="3">AVDCRST_MAG88</strain>
    </source>
</reference>
<name>A0A6J4VUL8_9BACT</name>
<dbReference type="PANTHER" id="PTHR42981">
    <property type="entry name" value="PYRUVATE DEHYDROGENASE [UBIQUINONE]"/>
    <property type="match status" value="1"/>
</dbReference>
<organism evidence="3">
    <name type="scientific">uncultured Thermomicrobiales bacterium</name>
    <dbReference type="NCBI Taxonomy" id="1645740"/>
    <lineage>
        <taxon>Bacteria</taxon>
        <taxon>Pseudomonadati</taxon>
        <taxon>Thermomicrobiota</taxon>
        <taxon>Thermomicrobia</taxon>
        <taxon>Thermomicrobiales</taxon>
        <taxon>environmental samples</taxon>
    </lineage>
</organism>
<dbReference type="AlphaFoldDB" id="A0A6J4VUL8"/>
<dbReference type="InterPro" id="IPR029061">
    <property type="entry name" value="THDP-binding"/>
</dbReference>
<dbReference type="PANTHER" id="PTHR42981:SF2">
    <property type="entry name" value="PYRUVATE DEHYDROGENASE [UBIQUINONE]"/>
    <property type="match status" value="1"/>
</dbReference>
<dbReference type="GO" id="GO:0000287">
    <property type="term" value="F:magnesium ion binding"/>
    <property type="evidence" value="ECO:0007669"/>
    <property type="project" value="InterPro"/>
</dbReference>
<dbReference type="InterPro" id="IPR000399">
    <property type="entry name" value="TPP-bd_CS"/>
</dbReference>
<dbReference type="SUPFAM" id="SSF52518">
    <property type="entry name" value="Thiamin diphosphate-binding fold (THDP-binding)"/>
    <property type="match status" value="1"/>
</dbReference>
<dbReference type="GO" id="GO:0003824">
    <property type="term" value="F:catalytic activity"/>
    <property type="evidence" value="ECO:0007669"/>
    <property type="project" value="InterPro"/>
</dbReference>
<dbReference type="PROSITE" id="PS00187">
    <property type="entry name" value="TPP_ENZYMES"/>
    <property type="match status" value="1"/>
</dbReference>
<evidence type="ECO:0000313" key="3">
    <source>
        <dbReference type="EMBL" id="CAA9588783.1"/>
    </source>
</evidence>
<gene>
    <name evidence="3" type="ORF">AVDCRST_MAG88-4444</name>
</gene>
<evidence type="ECO:0000259" key="2">
    <source>
        <dbReference type="Pfam" id="PF02775"/>
    </source>
</evidence>
<sequence length="181" mass="19355">SGTLATMCPGVPYALAAKFAHPDRPAFALVGDGAMQMLGMNALLTVAKHWREWTDPRLVVVVLNNRDLNYVTWEQRAMEGFPRFAASQDVPDFPYARFAELLGLTGIRVDAPDAVGPAWDAALAAGRPVVLEAIVDPDVPTLPPSLTEKQQQALATALEGDAAAPGVRRQLALEGIVLQST</sequence>
<dbReference type="Pfam" id="PF02775">
    <property type="entry name" value="TPP_enzyme_C"/>
    <property type="match status" value="1"/>
</dbReference>
<accession>A0A6J4VUL8</accession>
<keyword evidence="1" id="KW-0786">Thiamine pyrophosphate</keyword>
<proteinExistence type="predicted"/>
<evidence type="ECO:0000256" key="1">
    <source>
        <dbReference type="ARBA" id="ARBA00023052"/>
    </source>
</evidence>
<feature type="non-terminal residue" evidence="3">
    <location>
        <position position="1"/>
    </location>
</feature>
<dbReference type="Gene3D" id="3.40.50.970">
    <property type="match status" value="1"/>
</dbReference>
<dbReference type="EMBL" id="CADCWM010001126">
    <property type="protein sequence ID" value="CAA9588783.1"/>
    <property type="molecule type" value="Genomic_DNA"/>
</dbReference>
<dbReference type="InterPro" id="IPR047211">
    <property type="entry name" value="POXB-like"/>
</dbReference>
<feature type="domain" description="Thiamine pyrophosphate enzyme TPP-binding" evidence="2">
    <location>
        <begin position="1"/>
        <end position="132"/>
    </location>
</feature>
<dbReference type="InterPro" id="IPR011766">
    <property type="entry name" value="TPP_enzyme_TPP-bd"/>
</dbReference>
<dbReference type="GO" id="GO:0030976">
    <property type="term" value="F:thiamine pyrophosphate binding"/>
    <property type="evidence" value="ECO:0007669"/>
    <property type="project" value="InterPro"/>
</dbReference>
<dbReference type="GO" id="GO:0044281">
    <property type="term" value="P:small molecule metabolic process"/>
    <property type="evidence" value="ECO:0007669"/>
    <property type="project" value="UniProtKB-ARBA"/>
</dbReference>